<keyword evidence="3 7" id="KW-0808">Transferase</keyword>
<dbReference type="PANTHER" id="PTHR43453">
    <property type="entry name" value="RRNA METHYLASE-LIKE"/>
    <property type="match status" value="1"/>
</dbReference>
<evidence type="ECO:0000259" key="8">
    <source>
        <dbReference type="Pfam" id="PF00588"/>
    </source>
</evidence>
<dbReference type="EMBL" id="QRYC01000004">
    <property type="protein sequence ID" value="RGU57741.1"/>
    <property type="molecule type" value="Genomic_DNA"/>
</dbReference>
<dbReference type="PANTHER" id="PTHR43453:SF1">
    <property type="entry name" value="TRNA_RRNA METHYLTRANSFERASE SPOU TYPE DOMAIN-CONTAINING PROTEIN"/>
    <property type="match status" value="1"/>
</dbReference>
<evidence type="ECO:0000256" key="3">
    <source>
        <dbReference type="ARBA" id="ARBA00022679"/>
    </source>
</evidence>
<evidence type="ECO:0000313" key="11">
    <source>
        <dbReference type="EMBL" id="RGV30601.1"/>
    </source>
</evidence>
<evidence type="ECO:0000313" key="10">
    <source>
        <dbReference type="EMBL" id="RGU57741.1"/>
    </source>
</evidence>
<evidence type="ECO:0000256" key="5">
    <source>
        <dbReference type="ARBA" id="ARBA00022694"/>
    </source>
</evidence>
<accession>A0A1Y3YJ82</accession>
<organism evidence="10 14">
    <name type="scientific">Odoribacter splanchnicus</name>
    <dbReference type="NCBI Taxonomy" id="28118"/>
    <lineage>
        <taxon>Bacteria</taxon>
        <taxon>Pseudomonadati</taxon>
        <taxon>Bacteroidota</taxon>
        <taxon>Bacteroidia</taxon>
        <taxon>Bacteroidales</taxon>
        <taxon>Odoribacteraceae</taxon>
        <taxon>Odoribacter</taxon>
    </lineage>
</organism>
<dbReference type="CDD" id="cd18092">
    <property type="entry name" value="SpoU-like_TrmH"/>
    <property type="match status" value="1"/>
</dbReference>
<comment type="similarity">
    <text evidence="7">Belongs to the class IV-like SAM-binding methyltransferase superfamily. RNA methyltransferase TrmH family.</text>
</comment>
<keyword evidence="4 7" id="KW-0949">S-adenosyl-L-methionine</keyword>
<dbReference type="Proteomes" id="UP001199750">
    <property type="component" value="Unassembled WGS sequence"/>
</dbReference>
<dbReference type="SUPFAM" id="SSF75217">
    <property type="entry name" value="alpha/beta knot"/>
    <property type="match status" value="1"/>
</dbReference>
<evidence type="ECO:0000256" key="2">
    <source>
        <dbReference type="ARBA" id="ARBA00022603"/>
    </source>
</evidence>
<dbReference type="Pfam" id="PF00588">
    <property type="entry name" value="SpoU_methylase"/>
    <property type="match status" value="1"/>
</dbReference>
<dbReference type="GeneID" id="61274361"/>
<feature type="binding site" evidence="7">
    <location>
        <position position="167"/>
    </location>
    <ligand>
        <name>S-adenosyl-L-methionine</name>
        <dbReference type="ChEBI" id="CHEBI:59789"/>
    </ligand>
</feature>
<evidence type="ECO:0000313" key="15">
    <source>
        <dbReference type="Proteomes" id="UP000284434"/>
    </source>
</evidence>
<name>A0A1Y3YJ82_9BACT</name>
<dbReference type="InterPro" id="IPR029026">
    <property type="entry name" value="tRNA_m1G_MTases_N"/>
</dbReference>
<evidence type="ECO:0000256" key="1">
    <source>
        <dbReference type="ARBA" id="ARBA00022555"/>
    </source>
</evidence>
<dbReference type="GO" id="GO:0141100">
    <property type="term" value="F:tRNA (guanine(18)-2'-O)-methyltransferase activity"/>
    <property type="evidence" value="ECO:0007669"/>
    <property type="project" value="UniProtKB-UniRule"/>
</dbReference>
<dbReference type="HAMAP" id="MF_02060">
    <property type="entry name" value="tRNA_methyltr_TrmH"/>
    <property type="match status" value="1"/>
</dbReference>
<gene>
    <name evidence="7" type="primary">trmH</name>
    <name evidence="11" type="ORF">DWW24_00570</name>
    <name evidence="10" type="ORF">DWW57_04405</name>
    <name evidence="12" type="ORF">DXA53_19205</name>
    <name evidence="9" type="ORF">L0P03_07565</name>
</gene>
<evidence type="ECO:0000256" key="7">
    <source>
        <dbReference type="HAMAP-Rule" id="MF_02060"/>
    </source>
</evidence>
<dbReference type="OMA" id="KIPMVGF"/>
<evidence type="ECO:0000256" key="6">
    <source>
        <dbReference type="ARBA" id="ARBA00022884"/>
    </source>
</evidence>
<dbReference type="InterPro" id="IPR033671">
    <property type="entry name" value="TrmH"/>
</dbReference>
<keyword evidence="5 7" id="KW-0819">tRNA processing</keyword>
<dbReference type="EC" id="2.1.1.34" evidence="7"/>
<dbReference type="GO" id="GO:0000049">
    <property type="term" value="F:tRNA binding"/>
    <property type="evidence" value="ECO:0007669"/>
    <property type="project" value="UniProtKB-UniRule"/>
</dbReference>
<feature type="binding site" evidence="7">
    <location>
        <position position="114"/>
    </location>
    <ligand>
        <name>S-adenosyl-L-methionine</name>
        <dbReference type="ChEBI" id="CHEBI:59789"/>
    </ligand>
</feature>
<dbReference type="EMBL" id="QRYW01000001">
    <property type="protein sequence ID" value="RGV30601.1"/>
    <property type="molecule type" value="Genomic_DNA"/>
</dbReference>
<dbReference type="RefSeq" id="WP_013611410.1">
    <property type="nucleotide sequence ID" value="NZ_BAABYK010000001.1"/>
</dbReference>
<dbReference type="EMBL" id="QSCO01000043">
    <property type="protein sequence ID" value="RGY02680.1"/>
    <property type="molecule type" value="Genomic_DNA"/>
</dbReference>
<feature type="domain" description="tRNA/rRNA methyltransferase SpoU type" evidence="8">
    <location>
        <begin position="34"/>
        <end position="178"/>
    </location>
</feature>
<reference evidence="13 14" key="1">
    <citation type="submission" date="2018-08" db="EMBL/GenBank/DDBJ databases">
        <title>A genome reference for cultivated species of the human gut microbiota.</title>
        <authorList>
            <person name="Zou Y."/>
            <person name="Xue W."/>
            <person name="Luo G."/>
        </authorList>
    </citation>
    <scope>NUCLEOTIDE SEQUENCE [LARGE SCALE GENOMIC DNA]</scope>
    <source>
        <strain evidence="11 13">AF14-6AC</strain>
        <strain evidence="10 14">AF16-14</strain>
        <strain evidence="12 15">OF03-11</strain>
    </source>
</reference>
<comment type="catalytic activity">
    <reaction evidence="7">
        <text>guanosine(18) in tRNA + S-adenosyl-L-methionine = 2'-O-methylguanosine(18) in tRNA + S-adenosyl-L-homocysteine + H(+)</text>
        <dbReference type="Rhea" id="RHEA:20077"/>
        <dbReference type="Rhea" id="RHEA-COMP:10190"/>
        <dbReference type="Rhea" id="RHEA-COMP:10192"/>
        <dbReference type="ChEBI" id="CHEBI:15378"/>
        <dbReference type="ChEBI" id="CHEBI:57856"/>
        <dbReference type="ChEBI" id="CHEBI:59789"/>
        <dbReference type="ChEBI" id="CHEBI:74269"/>
        <dbReference type="ChEBI" id="CHEBI:74445"/>
        <dbReference type="EC" id="2.1.1.34"/>
    </reaction>
</comment>
<dbReference type="Gene3D" id="3.40.1280.10">
    <property type="match status" value="1"/>
</dbReference>
<feature type="binding site" evidence="7">
    <location>
        <position position="158"/>
    </location>
    <ligand>
        <name>S-adenosyl-L-methionine</name>
        <dbReference type="ChEBI" id="CHEBI:59789"/>
    </ligand>
</feature>
<comment type="caution">
    <text evidence="7">Lacks conserved residue(s) required for the propagation of feature annotation.</text>
</comment>
<dbReference type="Proteomes" id="UP000284243">
    <property type="component" value="Unassembled WGS sequence"/>
</dbReference>
<dbReference type="GO" id="GO:0002938">
    <property type="term" value="P:tRNA guanine ribose methylation"/>
    <property type="evidence" value="ECO:0007669"/>
    <property type="project" value="UniProtKB-UniRule"/>
</dbReference>
<comment type="caution">
    <text evidence="10">The sequence shown here is derived from an EMBL/GenBank/DDBJ whole genome shotgun (WGS) entry which is preliminary data.</text>
</comment>
<comment type="function">
    <text evidence="7">Catalyzes the 2'-O methylation of guanosine at position 18 in tRNA.</text>
</comment>
<dbReference type="AlphaFoldDB" id="A0A1Y3YJ82"/>
<reference evidence="9" key="2">
    <citation type="submission" date="2022-01" db="EMBL/GenBank/DDBJ databases">
        <title>Collection of gut derived symbiotic bacterial strains cultured from healthy donors.</title>
        <authorList>
            <person name="Lin H."/>
            <person name="Kohout C."/>
            <person name="Waligurski E."/>
            <person name="Pamer E.G."/>
        </authorList>
    </citation>
    <scope>NUCLEOTIDE SEQUENCE</scope>
    <source>
        <strain evidence="9">DFI.1.149</strain>
    </source>
</reference>
<evidence type="ECO:0000256" key="4">
    <source>
        <dbReference type="ARBA" id="ARBA00022691"/>
    </source>
</evidence>
<keyword evidence="6 7" id="KW-0694">RNA-binding</keyword>
<protein>
    <recommendedName>
        <fullName evidence="7">tRNA (guanosine(18)-2'-O)-methyltransferase</fullName>
        <ecNumber evidence="7">2.1.1.34</ecNumber>
    </recommendedName>
    <alternativeName>
        <fullName evidence="7">tRNA [Gm18] methyltransferase</fullName>
    </alternativeName>
</protein>
<dbReference type="EMBL" id="JAKNDN010000012">
    <property type="protein sequence ID" value="MCG4959705.1"/>
    <property type="molecule type" value="Genomic_DNA"/>
</dbReference>
<keyword evidence="2 7" id="KW-0489">Methyltransferase</keyword>
<proteinExistence type="inferred from homology"/>
<evidence type="ECO:0000313" key="9">
    <source>
        <dbReference type="EMBL" id="MCG4959705.1"/>
    </source>
</evidence>
<dbReference type="Proteomes" id="UP000284434">
    <property type="component" value="Unassembled WGS sequence"/>
</dbReference>
<dbReference type="InterPro" id="IPR029028">
    <property type="entry name" value="Alpha/beta_knot_MTases"/>
</dbReference>
<evidence type="ECO:0000313" key="14">
    <source>
        <dbReference type="Proteomes" id="UP000284243"/>
    </source>
</evidence>
<dbReference type="InterPro" id="IPR001537">
    <property type="entry name" value="SpoU_MeTrfase"/>
</dbReference>
<evidence type="ECO:0000313" key="12">
    <source>
        <dbReference type="EMBL" id="RGY02680.1"/>
    </source>
</evidence>
<evidence type="ECO:0000313" key="13">
    <source>
        <dbReference type="Proteomes" id="UP000283426"/>
    </source>
</evidence>
<dbReference type="Proteomes" id="UP000283426">
    <property type="component" value="Unassembled WGS sequence"/>
</dbReference>
<keyword evidence="1 7" id="KW-0820">tRNA-binding</keyword>
<sequence>MKSIKEQVEYLRDFVVDEKNALFDRLIQERTDYVTVVLEDLFQSHNQSAVMRSADCYGIQHVHLIENRNSYDMTSTVSQGARDWLSIHRHKELENNTQATIDQLRAEGYRILATTPHANDIFVDDIDLEKGKMAFFFGTELTGLSDLVIGQADEFVKIPMYGFTESLNVSVCAAITMYSVTRRLRGSGIDWHLSDRAKDEILFKWYKNAIKASGEILERFNEE</sequence>